<keyword evidence="1" id="KW-1133">Transmembrane helix</keyword>
<gene>
    <name evidence="3" type="ORF">GKIL_3528</name>
</gene>
<feature type="transmembrane region" description="Helical" evidence="1">
    <location>
        <begin position="297"/>
        <end position="318"/>
    </location>
</feature>
<feature type="transmembrane region" description="Helical" evidence="1">
    <location>
        <begin position="115"/>
        <end position="138"/>
    </location>
</feature>
<evidence type="ECO:0000259" key="2">
    <source>
        <dbReference type="Pfam" id="PF07786"/>
    </source>
</evidence>
<evidence type="ECO:0000256" key="1">
    <source>
        <dbReference type="SAM" id="Phobius"/>
    </source>
</evidence>
<feature type="transmembrane region" description="Helical" evidence="1">
    <location>
        <begin position="89"/>
        <end position="109"/>
    </location>
</feature>
<feature type="transmembrane region" description="Helical" evidence="1">
    <location>
        <begin position="347"/>
        <end position="366"/>
    </location>
</feature>
<dbReference type="InterPro" id="IPR012429">
    <property type="entry name" value="HGSNAT_cat"/>
</dbReference>
<sequence length="374" mass="41327">MTATTPARSPAHTARLHSLDVFRGIAIAAMVLVNNPGDWDHVYPPLLHSEWNGCTPTDLVFPFFLFIVGAAMAFSFARYEGRRADAGTYLTILRRTAILFGLGLLLNGFPFYNLATLRILGVLQRIALAYLLASLVVLNCSRHRQWLVTAGLLVGYWLVIRFVPVPGGIAGDLSPAGNLGAYLDRLLLGTSHLYLKGRFDPEGLLGTLPATATVFIGYLSGHWLRGQPRRTRTSLILAGAGGVLILAGWGWGQFFPINKSLWTSSYVLLTSGWALGLVAACFELVEVRGGRRWGWPFEVLGLNAIFLFVGSGLVGRVLKYTHIGDLTAGRWLYEHLFAPWTTPVNASLAYALATVALWWLVLWVLYRRQWFLKV</sequence>
<organism evidence="3 4">
    <name type="scientific">Gloeobacter kilaueensis (strain ATCC BAA-2537 / CCAP 1431/1 / ULC 316 / JS1)</name>
    <dbReference type="NCBI Taxonomy" id="1183438"/>
    <lineage>
        <taxon>Bacteria</taxon>
        <taxon>Bacillati</taxon>
        <taxon>Cyanobacteriota</taxon>
        <taxon>Cyanophyceae</taxon>
        <taxon>Gloeobacterales</taxon>
        <taxon>Gloeobacteraceae</taxon>
        <taxon>Gloeobacter</taxon>
    </lineage>
</organism>
<dbReference type="KEGG" id="glj:GKIL_3528"/>
<dbReference type="eggNOG" id="COG4299">
    <property type="taxonomic scope" value="Bacteria"/>
</dbReference>
<dbReference type="Proteomes" id="UP000017396">
    <property type="component" value="Chromosome"/>
</dbReference>
<dbReference type="PATRIC" id="fig|1183438.3.peg.3465"/>
<protein>
    <recommendedName>
        <fullName evidence="2">Heparan-alpha-glucosaminide N-acetyltransferase catalytic domain-containing protein</fullName>
    </recommendedName>
</protein>
<keyword evidence="1" id="KW-0812">Transmembrane</keyword>
<evidence type="ECO:0000313" key="4">
    <source>
        <dbReference type="Proteomes" id="UP000017396"/>
    </source>
</evidence>
<feature type="transmembrane region" description="Helical" evidence="1">
    <location>
        <begin position="145"/>
        <end position="163"/>
    </location>
</feature>
<feature type="transmembrane region" description="Helical" evidence="1">
    <location>
        <begin position="233"/>
        <end position="252"/>
    </location>
</feature>
<name>U5QQ52_GLOK1</name>
<keyword evidence="4" id="KW-1185">Reference proteome</keyword>
<dbReference type="HOGENOM" id="CLU_029171_4_0_3"/>
<dbReference type="STRING" id="1183438.GKIL_3528"/>
<reference evidence="3 4" key="1">
    <citation type="journal article" date="2013" name="PLoS ONE">
        <title>Cultivation and Complete Genome Sequencing of Gloeobacter kilaueensis sp. nov., from a Lava Cave in Kilauea Caldera, Hawai'i.</title>
        <authorList>
            <person name="Saw J.H."/>
            <person name="Schatz M."/>
            <person name="Brown M.V."/>
            <person name="Kunkel D.D."/>
            <person name="Foster J.S."/>
            <person name="Shick H."/>
            <person name="Christensen S."/>
            <person name="Hou S."/>
            <person name="Wan X."/>
            <person name="Donachie S.P."/>
        </authorList>
    </citation>
    <scope>NUCLEOTIDE SEQUENCE [LARGE SCALE GENOMIC DNA]</scope>
    <source>
        <strain evidence="4">JS</strain>
    </source>
</reference>
<feature type="transmembrane region" description="Helical" evidence="1">
    <location>
        <begin position="59"/>
        <end position="77"/>
    </location>
</feature>
<evidence type="ECO:0000313" key="3">
    <source>
        <dbReference type="EMBL" id="AGY59774.1"/>
    </source>
</evidence>
<dbReference type="AlphaFoldDB" id="U5QQ52"/>
<accession>U5QQ52</accession>
<feature type="domain" description="Heparan-alpha-glucosaminide N-acetyltransferase catalytic" evidence="2">
    <location>
        <begin position="15"/>
        <end position="227"/>
    </location>
</feature>
<dbReference type="EMBL" id="CP003587">
    <property type="protein sequence ID" value="AGY59774.1"/>
    <property type="molecule type" value="Genomic_DNA"/>
</dbReference>
<dbReference type="PANTHER" id="PTHR31061">
    <property type="entry name" value="LD22376P"/>
    <property type="match status" value="1"/>
</dbReference>
<feature type="transmembrane region" description="Helical" evidence="1">
    <location>
        <begin position="264"/>
        <end position="285"/>
    </location>
</feature>
<dbReference type="Pfam" id="PF07786">
    <property type="entry name" value="HGSNAT_cat"/>
    <property type="match status" value="1"/>
</dbReference>
<keyword evidence="1" id="KW-0472">Membrane</keyword>
<feature type="transmembrane region" description="Helical" evidence="1">
    <location>
        <begin position="203"/>
        <end position="221"/>
    </location>
</feature>
<proteinExistence type="predicted"/>
<feature type="transmembrane region" description="Helical" evidence="1">
    <location>
        <begin position="21"/>
        <end position="39"/>
    </location>
</feature>
<dbReference type="PANTHER" id="PTHR31061:SF24">
    <property type="entry name" value="LD22376P"/>
    <property type="match status" value="1"/>
</dbReference>